<name>Q0CHZ2_ASPTN</name>
<evidence type="ECO:0000313" key="2">
    <source>
        <dbReference type="EMBL" id="EAU33236.1"/>
    </source>
</evidence>
<organism evidence="2 3">
    <name type="scientific">Aspergillus terreus (strain NIH 2624 / FGSC A1156)</name>
    <dbReference type="NCBI Taxonomy" id="341663"/>
    <lineage>
        <taxon>Eukaryota</taxon>
        <taxon>Fungi</taxon>
        <taxon>Dikarya</taxon>
        <taxon>Ascomycota</taxon>
        <taxon>Pezizomycotina</taxon>
        <taxon>Eurotiomycetes</taxon>
        <taxon>Eurotiomycetidae</taxon>
        <taxon>Eurotiales</taxon>
        <taxon>Aspergillaceae</taxon>
        <taxon>Aspergillus</taxon>
        <taxon>Aspergillus subgen. Circumdati</taxon>
    </lineage>
</organism>
<dbReference type="EMBL" id="CH476602">
    <property type="protein sequence ID" value="EAU33236.1"/>
    <property type="molecule type" value="Genomic_DNA"/>
</dbReference>
<dbReference type="AlphaFoldDB" id="Q0CHZ2"/>
<sequence length="203" mass="23233">MPAPIETIVEPVVPVRDLQADEEYVINAFERHASHCDQCVDPLQVHKEDRSLCERGHQYALDVADYIYSKNGKAYSVVDREAGQPTLVKVPRNCSAVRGLLLAIEDGLRVQRGADKAPAVQPPVISYDRTYPIAPRRPTSQQSVVCNEIIEREPRSLKPRRVIVYPSPRSSPSRGSLYDEDEAERMELHKESSRIYRRREYHR</sequence>
<protein>
    <submittedName>
        <fullName evidence="2">Uncharacterized protein</fullName>
    </submittedName>
</protein>
<evidence type="ECO:0000256" key="1">
    <source>
        <dbReference type="SAM" id="MobiDB-lite"/>
    </source>
</evidence>
<gene>
    <name evidence="2" type="ORF">ATEG_06692</name>
</gene>
<reference evidence="3" key="1">
    <citation type="submission" date="2005-09" db="EMBL/GenBank/DDBJ databases">
        <title>Annotation of the Aspergillus terreus NIH2624 genome.</title>
        <authorList>
            <person name="Birren B.W."/>
            <person name="Lander E.S."/>
            <person name="Galagan J.E."/>
            <person name="Nusbaum C."/>
            <person name="Devon K."/>
            <person name="Henn M."/>
            <person name="Ma L.-J."/>
            <person name="Jaffe D.B."/>
            <person name="Butler J."/>
            <person name="Alvarez P."/>
            <person name="Gnerre S."/>
            <person name="Grabherr M."/>
            <person name="Kleber M."/>
            <person name="Mauceli E.W."/>
            <person name="Brockman W."/>
            <person name="Rounsley S."/>
            <person name="Young S.K."/>
            <person name="LaButti K."/>
            <person name="Pushparaj V."/>
            <person name="DeCaprio D."/>
            <person name="Crawford M."/>
            <person name="Koehrsen M."/>
            <person name="Engels R."/>
            <person name="Montgomery P."/>
            <person name="Pearson M."/>
            <person name="Howarth C."/>
            <person name="Larson L."/>
            <person name="Luoma S."/>
            <person name="White J."/>
            <person name="Alvarado L."/>
            <person name="Kodira C.D."/>
            <person name="Zeng Q."/>
            <person name="Oleary S."/>
            <person name="Yandava C."/>
            <person name="Denning D.W."/>
            <person name="Nierman W.C."/>
            <person name="Milne T."/>
            <person name="Madden K."/>
        </authorList>
    </citation>
    <scope>NUCLEOTIDE SEQUENCE [LARGE SCALE GENOMIC DNA]</scope>
    <source>
        <strain evidence="3">NIH 2624 / FGSC A1156</strain>
    </source>
</reference>
<dbReference type="GeneID" id="4321968"/>
<proteinExistence type="predicted"/>
<dbReference type="OMA" id="RFCSHAV"/>
<dbReference type="Proteomes" id="UP000007963">
    <property type="component" value="Unassembled WGS sequence"/>
</dbReference>
<evidence type="ECO:0000313" key="3">
    <source>
        <dbReference type="Proteomes" id="UP000007963"/>
    </source>
</evidence>
<accession>Q0CHZ2</accession>
<feature type="compositionally biased region" description="Basic and acidic residues" evidence="1">
    <location>
        <begin position="185"/>
        <end position="194"/>
    </location>
</feature>
<dbReference type="VEuPathDB" id="FungiDB:ATEG_06692"/>
<dbReference type="HOGENOM" id="CLU_065626_0_0_1"/>
<feature type="compositionally biased region" description="Low complexity" evidence="1">
    <location>
        <begin position="164"/>
        <end position="174"/>
    </location>
</feature>
<dbReference type="OrthoDB" id="5387413at2759"/>
<feature type="region of interest" description="Disordered" evidence="1">
    <location>
        <begin position="164"/>
        <end position="203"/>
    </location>
</feature>
<dbReference type="eggNOG" id="ENOG502SZUX">
    <property type="taxonomic scope" value="Eukaryota"/>
</dbReference>
<dbReference type="RefSeq" id="XP_001215870.1">
    <property type="nucleotide sequence ID" value="XM_001215870.1"/>
</dbReference>